<evidence type="ECO:0000313" key="1">
    <source>
        <dbReference type="EMBL" id="KDR94499.1"/>
    </source>
</evidence>
<dbReference type="eggNOG" id="ENOG502ZEJM">
    <property type="taxonomic scope" value="Bacteria"/>
</dbReference>
<protein>
    <submittedName>
        <fullName evidence="1">Uncharacterized protein</fullName>
    </submittedName>
</protein>
<reference evidence="1 2" key="1">
    <citation type="submission" date="2014-03" db="EMBL/GenBank/DDBJ databases">
        <title>Genome sequence of Clostridium litorale W6, DSM 5388.</title>
        <authorList>
            <person name="Poehlein A."/>
            <person name="Jagirdar A."/>
            <person name="Khonsari B."/>
            <person name="Chibani C.M."/>
            <person name="Gutierrez Gutierrez D.A."/>
            <person name="Davydova E."/>
            <person name="Alghaithi H.S."/>
            <person name="Nair K.P."/>
            <person name="Dhamotharan K."/>
            <person name="Chandran L."/>
            <person name="G W."/>
            <person name="Daniel R."/>
        </authorList>
    </citation>
    <scope>NUCLEOTIDE SEQUENCE [LARGE SCALE GENOMIC DNA]</scope>
    <source>
        <strain evidence="1 2">W6</strain>
    </source>
</reference>
<accession>A0A069RBP5</accession>
<comment type="caution">
    <text evidence="1">The sequence shown here is derived from an EMBL/GenBank/DDBJ whole genome shotgun (WGS) entry which is preliminary data.</text>
</comment>
<dbReference type="AlphaFoldDB" id="A0A069RBP5"/>
<organism evidence="1 2">
    <name type="scientific">Peptoclostridium litorale DSM 5388</name>
    <dbReference type="NCBI Taxonomy" id="1121324"/>
    <lineage>
        <taxon>Bacteria</taxon>
        <taxon>Bacillati</taxon>
        <taxon>Bacillota</taxon>
        <taxon>Clostridia</taxon>
        <taxon>Peptostreptococcales</taxon>
        <taxon>Peptoclostridiaceae</taxon>
        <taxon>Peptoclostridium</taxon>
    </lineage>
</organism>
<proteinExistence type="predicted"/>
<evidence type="ECO:0000313" key="2">
    <source>
        <dbReference type="Proteomes" id="UP000027946"/>
    </source>
</evidence>
<dbReference type="OrthoDB" id="10018141at2"/>
<sequence>MKVKVAVLSNAGEVLESTRVGLRVLKRTGEVFGHRINIEELDATCESTEIECTKSDAVVIGHGNIADESIENLKKRLRTFAKIVPQNVAGASNSSICDIGRRVERICSGIDVSEVEKCAGESIVKTRINEKLIPDGKPSAFVNVGSSGIDIHGSTGDSIRDSIISSIMMLRCTLDMKEEAQKLENILAAAIENGVPDSALAVEVIRGLN</sequence>
<dbReference type="EMBL" id="JJMM01000017">
    <property type="protein sequence ID" value="KDR94499.1"/>
    <property type="molecule type" value="Genomic_DNA"/>
</dbReference>
<dbReference type="STRING" id="1121324.CLIT_17c00270"/>
<dbReference type="RefSeq" id="WP_038266826.1">
    <property type="nucleotide sequence ID" value="NZ_FSRH01000021.1"/>
</dbReference>
<keyword evidence="2" id="KW-1185">Reference proteome</keyword>
<name>A0A069RBP5_PEPLI</name>
<gene>
    <name evidence="1" type="ORF">CLIT_17c00270</name>
</gene>
<dbReference type="Proteomes" id="UP000027946">
    <property type="component" value="Unassembled WGS sequence"/>
</dbReference>